<proteinExistence type="predicted"/>
<reference evidence="2" key="1">
    <citation type="journal article" date="2022" name="bioRxiv">
        <title>Sequencing and chromosome-scale assembly of the giantPleurodeles waltlgenome.</title>
        <authorList>
            <person name="Brown T."/>
            <person name="Elewa A."/>
            <person name="Iarovenko S."/>
            <person name="Subramanian E."/>
            <person name="Araus A.J."/>
            <person name="Petzold A."/>
            <person name="Susuki M."/>
            <person name="Suzuki K.-i.T."/>
            <person name="Hayashi T."/>
            <person name="Toyoda A."/>
            <person name="Oliveira C."/>
            <person name="Osipova E."/>
            <person name="Leigh N.D."/>
            <person name="Simon A."/>
            <person name="Yun M.H."/>
        </authorList>
    </citation>
    <scope>NUCLEOTIDE SEQUENCE</scope>
    <source>
        <strain evidence="2">20211129_DDA</strain>
        <tissue evidence="2">Liver</tissue>
    </source>
</reference>
<dbReference type="Proteomes" id="UP001066276">
    <property type="component" value="Chromosome 3_2"/>
</dbReference>
<evidence type="ECO:0000256" key="1">
    <source>
        <dbReference type="SAM" id="MobiDB-lite"/>
    </source>
</evidence>
<dbReference type="EMBL" id="JANPWB010000006">
    <property type="protein sequence ID" value="KAJ1182184.1"/>
    <property type="molecule type" value="Genomic_DNA"/>
</dbReference>
<feature type="region of interest" description="Disordered" evidence="1">
    <location>
        <begin position="48"/>
        <end position="82"/>
    </location>
</feature>
<evidence type="ECO:0000313" key="3">
    <source>
        <dbReference type="Proteomes" id="UP001066276"/>
    </source>
</evidence>
<organism evidence="2 3">
    <name type="scientific">Pleurodeles waltl</name>
    <name type="common">Iberian ribbed newt</name>
    <dbReference type="NCBI Taxonomy" id="8319"/>
    <lineage>
        <taxon>Eukaryota</taxon>
        <taxon>Metazoa</taxon>
        <taxon>Chordata</taxon>
        <taxon>Craniata</taxon>
        <taxon>Vertebrata</taxon>
        <taxon>Euteleostomi</taxon>
        <taxon>Amphibia</taxon>
        <taxon>Batrachia</taxon>
        <taxon>Caudata</taxon>
        <taxon>Salamandroidea</taxon>
        <taxon>Salamandridae</taxon>
        <taxon>Pleurodelinae</taxon>
        <taxon>Pleurodeles</taxon>
    </lineage>
</organism>
<gene>
    <name evidence="2" type="ORF">NDU88_007378</name>
</gene>
<keyword evidence="3" id="KW-1185">Reference proteome</keyword>
<feature type="compositionally biased region" description="Polar residues" evidence="1">
    <location>
        <begin position="48"/>
        <end position="59"/>
    </location>
</feature>
<sequence length="82" mass="8895">MLRVCSRCAFAMAASGQRGAKRSRTEALFEGLMLRMDAMDQAIASLRTQSSVSDLTPSDQAERPGRPGVPPREAFSPVLKKV</sequence>
<protein>
    <submittedName>
        <fullName evidence="2">Uncharacterized protein</fullName>
    </submittedName>
</protein>
<evidence type="ECO:0000313" key="2">
    <source>
        <dbReference type="EMBL" id="KAJ1182184.1"/>
    </source>
</evidence>
<comment type="caution">
    <text evidence="2">The sequence shown here is derived from an EMBL/GenBank/DDBJ whole genome shotgun (WGS) entry which is preliminary data.</text>
</comment>
<name>A0AAV7U247_PLEWA</name>
<accession>A0AAV7U247</accession>
<dbReference type="AlphaFoldDB" id="A0AAV7U247"/>